<comment type="cofactor">
    <cofactor evidence="1">
        <name>Mo-bis(molybdopterin guanine dinucleotide)</name>
        <dbReference type="ChEBI" id="CHEBI:60539"/>
    </cofactor>
</comment>
<dbReference type="InterPro" id="IPR037949">
    <property type="entry name" value="MopB_CT_Acetylene-hydratase"/>
</dbReference>
<evidence type="ECO:0000256" key="7">
    <source>
        <dbReference type="ARBA" id="ARBA00023014"/>
    </source>
</evidence>
<evidence type="ECO:0000259" key="8">
    <source>
        <dbReference type="PROSITE" id="PS51669"/>
    </source>
</evidence>
<dbReference type="InterPro" id="IPR006657">
    <property type="entry name" value="MoPterin_dinucl-bd_dom"/>
</dbReference>
<gene>
    <name evidence="9" type="ORF">CE91St30_11100</name>
</gene>
<dbReference type="Gene3D" id="2.20.25.90">
    <property type="entry name" value="ADC-like domains"/>
    <property type="match status" value="1"/>
</dbReference>
<dbReference type="Proteomes" id="UP001320544">
    <property type="component" value="Chromosome"/>
</dbReference>
<feature type="domain" description="4Fe-4S Mo/W bis-MGD-type" evidence="8">
    <location>
        <begin position="19"/>
        <end position="76"/>
    </location>
</feature>
<keyword evidence="5" id="KW-0560">Oxidoreductase</keyword>
<dbReference type="Gene3D" id="3.40.228.10">
    <property type="entry name" value="Dimethylsulfoxide Reductase, domain 2"/>
    <property type="match status" value="1"/>
</dbReference>
<evidence type="ECO:0000256" key="3">
    <source>
        <dbReference type="ARBA" id="ARBA00022505"/>
    </source>
</evidence>
<reference evidence="9 10" key="1">
    <citation type="submission" date="2022-01" db="EMBL/GenBank/DDBJ databases">
        <title>Novel bile acid biosynthetic pathways are enriched in the microbiome of centenarians.</title>
        <authorList>
            <person name="Sato Y."/>
            <person name="Atarashi K."/>
            <person name="Plichta R.D."/>
            <person name="Arai Y."/>
            <person name="Sasajima S."/>
            <person name="Kearney M.S."/>
            <person name="Suda W."/>
            <person name="Takeshita K."/>
            <person name="Sasaki T."/>
            <person name="Okamoto S."/>
            <person name="Skelly N.A."/>
            <person name="Okamura Y."/>
            <person name="Vlamakis H."/>
            <person name="Li Y."/>
            <person name="Tanoue T."/>
            <person name="Takei H."/>
            <person name="Nittono H."/>
            <person name="Narushima S."/>
            <person name="Irie J."/>
            <person name="Itoh H."/>
            <person name="Moriya K."/>
            <person name="Sugiura Y."/>
            <person name="Suematsu M."/>
            <person name="Moritoki N."/>
            <person name="Shibata S."/>
            <person name="Littman R.D."/>
            <person name="Fischbach A.M."/>
            <person name="Uwamino Y."/>
            <person name="Inoue T."/>
            <person name="Honda A."/>
            <person name="Hattori M."/>
            <person name="Murai T."/>
            <person name="Xavier J.R."/>
            <person name="Hirose N."/>
            <person name="Honda K."/>
        </authorList>
    </citation>
    <scope>NUCLEOTIDE SEQUENCE [LARGE SCALE GENOMIC DNA]</scope>
    <source>
        <strain evidence="9 10">CE91-St30</strain>
    </source>
</reference>
<sequence>MSMKKEWKRVQDDGTTIFRTCAWSPPGEHPVGWGMELTVDAEGNLIKVEGDKEHPIYQGRLNATGLDLVEYVNHPDRIIYPMKRAREDRGKDKWERITWDEAYDIIEKNVKEIKAKYGARSIMVHGGTGREAVMYSYPLAFSVLQTPNYCYSQSGWSCYGPRTTVSDFILGAGYPEIDYAGFFEQRYDDPQYVVPDYIVCWGKAPLASNPDGLHGHALVDLMKRGTRIICIDPRITWLGCREGNWTIQIKPQTDTCLALGLINIIVKEDLYDHDFVENWCYGFDELAERAAEFPVDYVSEVTWIPEDQILELARYLGTHHPGAMAWGLAIDQQSNGIQAGHAILALAAITGNLDVPGGLTVGAPNSFMGKWRMDSRQFVAEEDWAQRIGAEEYPALAYTHATTHPDVTLDVLETGEPYQIHMSWFNSTNLIAPTNSAQPHRWYEALKKVDFAVCTDLFMTPTAMAFADVFLPLSAFPEHDGIVLPHYGRNSVFLGCMNKASKRGECKSDLEIDLELGKRLNPEGWPYDSVEDFFDSLLVPEYGFTFDDLRQIGCYQPSYTYKKYEKGMLRPDGEPGFNTVTGKVELYSIVYEAWGEDPLPYFEKPRWDETSHPELAEKYPLIMTTGARDYASFHSEHRQLAQMREITPWPVVEIHSETAARYGIEEGDWVEIESPFGKAREKAHITDIIDPRVVHTRHGWWYPEQDGEEPNLFGVWKSNINELLPHKEIGKLGFGAPYKGVMCDIKKVDGLSD</sequence>
<dbReference type="RefSeq" id="WP_244412038.1">
    <property type="nucleotide sequence ID" value="NZ_AP025564.1"/>
</dbReference>
<dbReference type="InterPro" id="IPR006655">
    <property type="entry name" value="Mopterin_OxRdtase_prok_CS"/>
</dbReference>
<dbReference type="PROSITE" id="PS00932">
    <property type="entry name" value="MOLYBDOPTERIN_PROK_3"/>
    <property type="match status" value="1"/>
</dbReference>
<dbReference type="PANTHER" id="PTHR43742">
    <property type="entry name" value="TRIMETHYLAMINE-N-OXIDE REDUCTASE"/>
    <property type="match status" value="1"/>
</dbReference>
<dbReference type="SUPFAM" id="SSF53706">
    <property type="entry name" value="Formate dehydrogenase/DMSO reductase, domains 1-3"/>
    <property type="match status" value="1"/>
</dbReference>
<dbReference type="InterPro" id="IPR050612">
    <property type="entry name" value="Prok_Mopterin_Oxidored"/>
</dbReference>
<evidence type="ECO:0000256" key="6">
    <source>
        <dbReference type="ARBA" id="ARBA00023004"/>
    </source>
</evidence>
<dbReference type="InterPro" id="IPR009010">
    <property type="entry name" value="Asp_de-COase-like_dom_sf"/>
</dbReference>
<evidence type="ECO:0000256" key="1">
    <source>
        <dbReference type="ARBA" id="ARBA00001942"/>
    </source>
</evidence>
<evidence type="ECO:0000313" key="10">
    <source>
        <dbReference type="Proteomes" id="UP001320544"/>
    </source>
</evidence>
<dbReference type="SUPFAM" id="SSF50692">
    <property type="entry name" value="ADC-like"/>
    <property type="match status" value="1"/>
</dbReference>
<dbReference type="PROSITE" id="PS51669">
    <property type="entry name" value="4FE4S_MOW_BIS_MGD"/>
    <property type="match status" value="1"/>
</dbReference>
<dbReference type="EMBL" id="AP025564">
    <property type="protein sequence ID" value="BDE95777.1"/>
    <property type="molecule type" value="Genomic_DNA"/>
</dbReference>
<evidence type="ECO:0000313" key="9">
    <source>
        <dbReference type="EMBL" id="BDE95777.1"/>
    </source>
</evidence>
<dbReference type="InterPro" id="IPR006656">
    <property type="entry name" value="Mopterin_OxRdtase"/>
</dbReference>
<name>A0ABM7WHP1_9ACTN</name>
<dbReference type="PANTHER" id="PTHR43742:SF6">
    <property type="entry name" value="OXIDOREDUCTASE YYAE-RELATED"/>
    <property type="match status" value="1"/>
</dbReference>
<keyword evidence="6" id="KW-0408">Iron</keyword>
<dbReference type="CDD" id="cd02781">
    <property type="entry name" value="MopB_CT_Acetylene-hydratase"/>
    <property type="match status" value="1"/>
</dbReference>
<dbReference type="Gene3D" id="3.40.50.740">
    <property type="match status" value="1"/>
</dbReference>
<dbReference type="Gene3D" id="2.40.40.20">
    <property type="match status" value="1"/>
</dbReference>
<evidence type="ECO:0000256" key="5">
    <source>
        <dbReference type="ARBA" id="ARBA00023002"/>
    </source>
</evidence>
<protein>
    <submittedName>
        <fullName evidence="9">Dehydrogenase</fullName>
    </submittedName>
</protein>
<proteinExistence type="inferred from homology"/>
<evidence type="ECO:0000256" key="4">
    <source>
        <dbReference type="ARBA" id="ARBA00022723"/>
    </source>
</evidence>
<dbReference type="Pfam" id="PF01568">
    <property type="entry name" value="Molydop_binding"/>
    <property type="match status" value="1"/>
</dbReference>
<comment type="similarity">
    <text evidence="2">Belongs to the prokaryotic molybdopterin-containing oxidoreductase family.</text>
</comment>
<dbReference type="InterPro" id="IPR006963">
    <property type="entry name" value="Mopterin_OxRdtase_4Fe-4S_dom"/>
</dbReference>
<keyword evidence="10" id="KW-1185">Reference proteome</keyword>
<keyword evidence="4" id="KW-0479">Metal-binding</keyword>
<keyword evidence="3" id="KW-0500">Molybdenum</keyword>
<accession>A0ABM7WHP1</accession>
<keyword evidence="7" id="KW-0411">Iron-sulfur</keyword>
<evidence type="ECO:0000256" key="2">
    <source>
        <dbReference type="ARBA" id="ARBA00010312"/>
    </source>
</evidence>
<dbReference type="Pfam" id="PF00384">
    <property type="entry name" value="Molybdopterin"/>
    <property type="match status" value="1"/>
</dbReference>
<organism evidence="9 10">
    <name type="scientific">Raoultibacter timonensis</name>
    <dbReference type="NCBI Taxonomy" id="1907662"/>
    <lineage>
        <taxon>Bacteria</taxon>
        <taxon>Bacillati</taxon>
        <taxon>Actinomycetota</taxon>
        <taxon>Coriobacteriia</taxon>
        <taxon>Eggerthellales</taxon>
        <taxon>Eggerthellaceae</taxon>
        <taxon>Raoultibacter</taxon>
    </lineage>
</organism>